<feature type="signal peptide" evidence="1">
    <location>
        <begin position="1"/>
        <end position="15"/>
    </location>
</feature>
<dbReference type="EMBL" id="KB207112">
    <property type="protein sequence ID" value="ELP84693.1"/>
    <property type="molecule type" value="Genomic_DNA"/>
</dbReference>
<organism evidence="2 3">
    <name type="scientific">Entamoeba invadens IP1</name>
    <dbReference type="NCBI Taxonomy" id="370355"/>
    <lineage>
        <taxon>Eukaryota</taxon>
        <taxon>Amoebozoa</taxon>
        <taxon>Evosea</taxon>
        <taxon>Archamoebae</taxon>
        <taxon>Mastigamoebida</taxon>
        <taxon>Entamoebidae</taxon>
        <taxon>Entamoeba</taxon>
    </lineage>
</organism>
<evidence type="ECO:0000313" key="3">
    <source>
        <dbReference type="Proteomes" id="UP000014680"/>
    </source>
</evidence>
<reference evidence="2 3" key="1">
    <citation type="submission" date="2012-10" db="EMBL/GenBank/DDBJ databases">
        <authorList>
            <person name="Zafar N."/>
            <person name="Inman J."/>
            <person name="Hall N."/>
            <person name="Lorenzi H."/>
            <person name="Caler E."/>
        </authorList>
    </citation>
    <scope>NUCLEOTIDE SEQUENCE [LARGE SCALE GENOMIC DNA]</scope>
    <source>
        <strain evidence="2 3">IP1</strain>
    </source>
</reference>
<dbReference type="AlphaFoldDB" id="A0A0A1U1B1"/>
<dbReference type="Proteomes" id="UP000014680">
    <property type="component" value="Unassembled WGS sequence"/>
</dbReference>
<evidence type="ECO:0000256" key="1">
    <source>
        <dbReference type="SAM" id="SignalP"/>
    </source>
</evidence>
<dbReference type="KEGG" id="eiv:EIN_173680"/>
<feature type="chain" id="PRO_5013153163" evidence="1">
    <location>
        <begin position="16"/>
        <end position="213"/>
    </location>
</feature>
<proteinExistence type="predicted"/>
<evidence type="ECO:0000313" key="2">
    <source>
        <dbReference type="EMBL" id="ELP84693.1"/>
    </source>
</evidence>
<keyword evidence="3" id="KW-1185">Reference proteome</keyword>
<accession>A0A0A1U1B1</accession>
<name>A0A0A1U1B1_ENTIV</name>
<dbReference type="RefSeq" id="XP_004184039.1">
    <property type="nucleotide sequence ID" value="XM_004183991.1"/>
</dbReference>
<dbReference type="GeneID" id="14883547"/>
<gene>
    <name evidence="2" type="ORF">EIN_173680</name>
</gene>
<protein>
    <submittedName>
        <fullName evidence="2">Uncharacterized protein</fullName>
    </submittedName>
</protein>
<keyword evidence="1" id="KW-0732">Signal</keyword>
<sequence>MSWTLFVWLLCVSMGQMSPDLQESLHRRFEHFYQHQMGYIPKLDFLITEMVKYPQHFSDQHVTSLDRLRKFEIGMKETSRLCARADPVTEDTVQTFCMNVQGLGSDFKRYMLFIIQSMFTFVERTSESSFIPEQAKHRMLKYLHLLIPQMYRYANLLDRIIDAREFTGNQVVLAARQVMTTLIRSKATTFENPFVPEATPKPTSLKFLKKKRQ</sequence>
<dbReference type="VEuPathDB" id="AmoebaDB:EIN_173680"/>